<proteinExistence type="predicted"/>
<evidence type="ECO:0000313" key="2">
    <source>
        <dbReference type="Proteomes" id="UP000324222"/>
    </source>
</evidence>
<dbReference type="Proteomes" id="UP000324222">
    <property type="component" value="Unassembled WGS sequence"/>
</dbReference>
<name>A0A5B7G8M4_PORTR</name>
<keyword evidence="2" id="KW-1185">Reference proteome</keyword>
<dbReference type="EMBL" id="VSRR010011646">
    <property type="protein sequence ID" value="MPC53468.1"/>
    <property type="molecule type" value="Genomic_DNA"/>
</dbReference>
<accession>A0A5B7G8M4</accession>
<sequence>MRDVVLICVALQQVVAETLKDLVNDFKRGALLLTPQMETEASGMSGQRGLKMDGGGRSCLHRTVRLVSRSFAAPTHSLPRRTLLRLLREYLQDQGKEIFLVVFILFRDFLAPKFRATVADTVLPRIPVEIYP</sequence>
<comment type="caution">
    <text evidence="1">The sequence shown here is derived from an EMBL/GenBank/DDBJ whole genome shotgun (WGS) entry which is preliminary data.</text>
</comment>
<dbReference type="AlphaFoldDB" id="A0A5B7G8M4"/>
<reference evidence="1 2" key="1">
    <citation type="submission" date="2019-05" db="EMBL/GenBank/DDBJ databases">
        <title>Another draft genome of Portunus trituberculatus and its Hox gene families provides insights of decapod evolution.</title>
        <authorList>
            <person name="Jeong J.-H."/>
            <person name="Song I."/>
            <person name="Kim S."/>
            <person name="Choi T."/>
            <person name="Kim D."/>
            <person name="Ryu S."/>
            <person name="Kim W."/>
        </authorList>
    </citation>
    <scope>NUCLEOTIDE SEQUENCE [LARGE SCALE GENOMIC DNA]</scope>
    <source>
        <tissue evidence="1">Muscle</tissue>
    </source>
</reference>
<gene>
    <name evidence="1" type="ORF">E2C01_047361</name>
</gene>
<organism evidence="1 2">
    <name type="scientific">Portunus trituberculatus</name>
    <name type="common">Swimming crab</name>
    <name type="synonym">Neptunus trituberculatus</name>
    <dbReference type="NCBI Taxonomy" id="210409"/>
    <lineage>
        <taxon>Eukaryota</taxon>
        <taxon>Metazoa</taxon>
        <taxon>Ecdysozoa</taxon>
        <taxon>Arthropoda</taxon>
        <taxon>Crustacea</taxon>
        <taxon>Multicrustacea</taxon>
        <taxon>Malacostraca</taxon>
        <taxon>Eumalacostraca</taxon>
        <taxon>Eucarida</taxon>
        <taxon>Decapoda</taxon>
        <taxon>Pleocyemata</taxon>
        <taxon>Brachyura</taxon>
        <taxon>Eubrachyura</taxon>
        <taxon>Portunoidea</taxon>
        <taxon>Portunidae</taxon>
        <taxon>Portuninae</taxon>
        <taxon>Portunus</taxon>
    </lineage>
</organism>
<evidence type="ECO:0000313" key="1">
    <source>
        <dbReference type="EMBL" id="MPC53468.1"/>
    </source>
</evidence>
<protein>
    <submittedName>
        <fullName evidence="1">Uncharacterized protein</fullName>
    </submittedName>
</protein>